<dbReference type="OrthoDB" id="185087at2157"/>
<evidence type="ECO:0000313" key="3">
    <source>
        <dbReference type="Proteomes" id="UP000030944"/>
    </source>
</evidence>
<proteinExistence type="predicted"/>
<dbReference type="PANTHER" id="PTHR39662:SF1">
    <property type="entry name" value="DUF354 DOMAIN-CONTAINING PROTEIN"/>
    <property type="match status" value="1"/>
</dbReference>
<name>A0A0A7V217_9ARCH</name>
<organism evidence="1 3">
    <name type="scientific">Candidatus Nitrosopelagicus brevis</name>
    <dbReference type="NCBI Taxonomy" id="1410606"/>
    <lineage>
        <taxon>Archaea</taxon>
        <taxon>Nitrososphaerota</taxon>
    </lineage>
</organism>
<keyword evidence="4" id="KW-1185">Reference proteome</keyword>
<accession>A0A0A7V217</accession>
<sequence length="342" mass="39119">MKIWFDILTPKQYLFFEYFIQKLRKQHKIVSTSRKYDQVNGIRKFGSINPIIIGKHGGKDSVDKLLASLKRTELLTKKIETNRPDLLISFCSPEASRIAFGLGIPHIAFSDSPQAKAVMKLSLPYVTKLLTPWIIPKKDFKEFGINSRNIIQYRAIDAGVIIKNYRKTRKRKSNVKKTILIRPEESEAAYIKKESKTIKIIEKIIEKFPDEKKIVLSRYKEQSNEVKRVFGKDVFIFSKPVSGKGLLDSVNCFVGSGGTMTAEAGLLGIPTISMNSVPNRIEEFLVKNKIIIRSESPNRISKEVFQSLNNINIINKRKQNARKLVASFEDPYQVLLKTIRTL</sequence>
<evidence type="ECO:0000313" key="4">
    <source>
        <dbReference type="Proteomes" id="UP000241022"/>
    </source>
</evidence>
<dbReference type="PANTHER" id="PTHR39662">
    <property type="entry name" value="DUF354 DOMAIN-CONTAINING PROTEIN-RELATED"/>
    <property type="match status" value="1"/>
</dbReference>
<dbReference type="SUPFAM" id="SSF53756">
    <property type="entry name" value="UDP-Glycosyltransferase/glycogen phosphorylase"/>
    <property type="match status" value="1"/>
</dbReference>
<dbReference type="PIRSF" id="PIRSF005357">
    <property type="entry name" value="UCP005357"/>
    <property type="match status" value="1"/>
</dbReference>
<dbReference type="Gene3D" id="3.40.50.2000">
    <property type="entry name" value="Glycogen Phosphorylase B"/>
    <property type="match status" value="1"/>
</dbReference>
<evidence type="ECO:0000313" key="2">
    <source>
        <dbReference type="EMBL" id="PTL87371.1"/>
    </source>
</evidence>
<dbReference type="GeneID" id="24816005"/>
<dbReference type="AlphaFoldDB" id="A0A0A7V217"/>
<dbReference type="STRING" id="1410606.T478_0105"/>
<dbReference type="RefSeq" id="WP_048104344.1">
    <property type="nucleotide sequence ID" value="NZ_CP007026.1"/>
</dbReference>
<dbReference type="Proteomes" id="UP000030944">
    <property type="component" value="Chromosome"/>
</dbReference>
<dbReference type="Pfam" id="PF04007">
    <property type="entry name" value="DUF354"/>
    <property type="match status" value="1"/>
</dbReference>
<reference evidence="2" key="3">
    <citation type="submission" date="2016-05" db="EMBL/GenBank/DDBJ databases">
        <authorList>
            <person name="Lavstsen T."/>
            <person name="Jespersen J.S."/>
        </authorList>
    </citation>
    <scope>NUCLEOTIDE SEQUENCE [LARGE SCALE GENOMIC DNA]</scope>
    <source>
        <strain evidence="2">U25</strain>
    </source>
</reference>
<gene>
    <name evidence="2" type="ORF">A7X95_05595</name>
    <name evidence="1" type="ORF">T478_0105</name>
</gene>
<dbReference type="Proteomes" id="UP000241022">
    <property type="component" value="Unassembled WGS sequence"/>
</dbReference>
<protein>
    <submittedName>
        <fullName evidence="2">Lipid-A-disaccharide synthase</fullName>
    </submittedName>
    <submittedName>
        <fullName evidence="1">PF04007 family protein</fullName>
    </submittedName>
</protein>
<reference evidence="1 3" key="1">
    <citation type="journal article" date="2015" name="Proc. Natl. Acad. Sci. U.S.A.">
        <title>Genomic and proteomic characterization of "Candidatus Nitrosopelagicus brevis": An ammonia-oxidizing archaeon from the open ocean.</title>
        <authorList>
            <person name="Santoro A.E."/>
            <person name="Dupont C.L."/>
            <person name="Richter R.A."/>
            <person name="Craig M.T."/>
            <person name="Carini P."/>
            <person name="McIlvin M.R."/>
            <person name="Yang Y."/>
            <person name="Orsi W.D."/>
            <person name="Moran D.M."/>
            <person name="Saito M.A."/>
        </authorList>
    </citation>
    <scope>NUCLEOTIDE SEQUENCE [LARGE SCALE GENOMIC DNA]</scope>
    <source>
        <strain evidence="1">CN25</strain>
        <strain evidence="3">V2</strain>
    </source>
</reference>
<dbReference type="HOGENOM" id="CLU_067068_0_0_2"/>
<dbReference type="KEGG" id="nbv:T478_0105"/>
<evidence type="ECO:0000313" key="1">
    <source>
        <dbReference type="EMBL" id="AJA93084.1"/>
    </source>
</evidence>
<reference evidence="2 4" key="4">
    <citation type="submission" date="2018-04" db="EMBL/GenBank/DDBJ databases">
        <title>Transcriptomics of ammonia oxidizing archaea.</title>
        <authorList>
            <person name="Carini P."/>
        </authorList>
    </citation>
    <scope>NUCLEOTIDE SEQUENCE [LARGE SCALE GENOMIC DNA]</scope>
    <source>
        <strain evidence="2 4">U25</strain>
    </source>
</reference>
<dbReference type="EMBL" id="CP007026">
    <property type="protein sequence ID" value="AJA93084.1"/>
    <property type="molecule type" value="Genomic_DNA"/>
</dbReference>
<reference evidence="4" key="2">
    <citation type="submission" date="2016-05" db="EMBL/GenBank/DDBJ databases">
        <authorList>
            <person name="Dupont C."/>
            <person name="Santoro A."/>
        </authorList>
    </citation>
    <scope>NUCLEOTIDE SEQUENCE [LARGE SCALE GENOMIC DNA]</scope>
    <source>
        <strain evidence="4">U25</strain>
    </source>
</reference>
<dbReference type="EMBL" id="LXWN01000002">
    <property type="protein sequence ID" value="PTL87371.1"/>
    <property type="molecule type" value="Genomic_DNA"/>
</dbReference>
<dbReference type="InterPro" id="IPR007152">
    <property type="entry name" value="DUF354"/>
</dbReference>